<accession>B9RPY6</accession>
<evidence type="ECO:0000313" key="1">
    <source>
        <dbReference type="EMBL" id="EEF46586.1"/>
    </source>
</evidence>
<dbReference type="AlphaFoldDB" id="B9RPY6"/>
<evidence type="ECO:0008006" key="3">
    <source>
        <dbReference type="Google" id="ProtNLM"/>
    </source>
</evidence>
<sequence>MDGSLLGVRIARRSPLINDMLFVDDSLFFRLTTGSAINNLMNILSVYYAASGQEINFDKSAVCFSNTPQNVKTRLVI</sequence>
<dbReference type="eggNOG" id="KOG1075">
    <property type="taxonomic scope" value="Eukaryota"/>
</dbReference>
<gene>
    <name evidence="1" type="ORF">RCOM_1139030</name>
</gene>
<evidence type="ECO:0000313" key="2">
    <source>
        <dbReference type="Proteomes" id="UP000008311"/>
    </source>
</evidence>
<keyword evidence="2" id="KW-1185">Reference proteome</keyword>
<reference evidence="2" key="1">
    <citation type="journal article" date="2010" name="Nat. Biotechnol.">
        <title>Draft genome sequence of the oilseed species Ricinus communis.</title>
        <authorList>
            <person name="Chan A.P."/>
            <person name="Crabtree J."/>
            <person name="Zhao Q."/>
            <person name="Lorenzi H."/>
            <person name="Orvis J."/>
            <person name="Puiu D."/>
            <person name="Melake-Berhan A."/>
            <person name="Jones K.M."/>
            <person name="Redman J."/>
            <person name="Chen G."/>
            <person name="Cahoon E.B."/>
            <person name="Gedil M."/>
            <person name="Stanke M."/>
            <person name="Haas B.J."/>
            <person name="Wortman J.R."/>
            <person name="Fraser-Liggett C.M."/>
            <person name="Ravel J."/>
            <person name="Rabinowicz P.D."/>
        </authorList>
    </citation>
    <scope>NUCLEOTIDE SEQUENCE [LARGE SCALE GENOMIC DNA]</scope>
    <source>
        <strain evidence="2">cv. Hale</strain>
    </source>
</reference>
<organism evidence="1 2">
    <name type="scientific">Ricinus communis</name>
    <name type="common">Castor bean</name>
    <dbReference type="NCBI Taxonomy" id="3988"/>
    <lineage>
        <taxon>Eukaryota</taxon>
        <taxon>Viridiplantae</taxon>
        <taxon>Streptophyta</taxon>
        <taxon>Embryophyta</taxon>
        <taxon>Tracheophyta</taxon>
        <taxon>Spermatophyta</taxon>
        <taxon>Magnoliopsida</taxon>
        <taxon>eudicotyledons</taxon>
        <taxon>Gunneridae</taxon>
        <taxon>Pentapetalae</taxon>
        <taxon>rosids</taxon>
        <taxon>fabids</taxon>
        <taxon>Malpighiales</taxon>
        <taxon>Euphorbiaceae</taxon>
        <taxon>Acalyphoideae</taxon>
        <taxon>Acalypheae</taxon>
        <taxon>Ricinus</taxon>
    </lineage>
</organism>
<dbReference type="Proteomes" id="UP000008311">
    <property type="component" value="Unassembled WGS sequence"/>
</dbReference>
<dbReference type="EMBL" id="EQ973798">
    <property type="protein sequence ID" value="EEF46586.1"/>
    <property type="molecule type" value="Genomic_DNA"/>
</dbReference>
<name>B9RPY6_RICCO</name>
<protein>
    <recommendedName>
        <fullName evidence="3">Reverse transcriptase domain-containing protein</fullName>
    </recommendedName>
</protein>
<proteinExistence type="predicted"/>
<dbReference type="InParanoid" id="B9RPY6"/>